<dbReference type="PANTHER" id="PTHR30055:SF226">
    <property type="entry name" value="HTH-TYPE TRANSCRIPTIONAL REGULATOR PKSA"/>
    <property type="match status" value="1"/>
</dbReference>
<dbReference type="EMBL" id="VNIQ01000003">
    <property type="protein sequence ID" value="TYQ04684.1"/>
    <property type="molecule type" value="Genomic_DNA"/>
</dbReference>
<dbReference type="AlphaFoldDB" id="A0A652YQ48"/>
<feature type="region of interest" description="Disordered" evidence="3">
    <location>
        <begin position="1"/>
        <end position="21"/>
    </location>
</feature>
<dbReference type="InterPro" id="IPR050109">
    <property type="entry name" value="HTH-type_TetR-like_transc_reg"/>
</dbReference>
<dbReference type="PROSITE" id="PS01081">
    <property type="entry name" value="HTH_TETR_1"/>
    <property type="match status" value="1"/>
</dbReference>
<dbReference type="InterPro" id="IPR009057">
    <property type="entry name" value="Homeodomain-like_sf"/>
</dbReference>
<dbReference type="InterPro" id="IPR023772">
    <property type="entry name" value="DNA-bd_HTH_TetR-type_CS"/>
</dbReference>
<protein>
    <submittedName>
        <fullName evidence="5">TetR family transcriptional regulator</fullName>
    </submittedName>
</protein>
<organism evidence="5">
    <name type="scientific">Nocardia globerula</name>
    <dbReference type="NCBI Taxonomy" id="1818"/>
    <lineage>
        <taxon>Bacteria</taxon>
        <taxon>Bacillati</taxon>
        <taxon>Actinomycetota</taxon>
        <taxon>Actinomycetes</taxon>
        <taxon>Mycobacteriales</taxon>
        <taxon>Nocardiaceae</taxon>
        <taxon>Nocardia</taxon>
    </lineage>
</organism>
<evidence type="ECO:0000256" key="3">
    <source>
        <dbReference type="SAM" id="MobiDB-lite"/>
    </source>
</evidence>
<comment type="caution">
    <text evidence="5">The sequence shown here is derived from an EMBL/GenBank/DDBJ whole genome shotgun (WGS) entry which is preliminary data.</text>
</comment>
<dbReference type="SUPFAM" id="SSF48498">
    <property type="entry name" value="Tetracyclin repressor-like, C-terminal domain"/>
    <property type="match status" value="1"/>
</dbReference>
<proteinExistence type="predicted"/>
<evidence type="ECO:0000313" key="5">
    <source>
        <dbReference type="EMBL" id="TYQ04684.1"/>
    </source>
</evidence>
<accession>A0A652YQ48</accession>
<dbReference type="GO" id="GO:0003700">
    <property type="term" value="F:DNA-binding transcription factor activity"/>
    <property type="evidence" value="ECO:0007669"/>
    <property type="project" value="TreeGrafter"/>
</dbReference>
<dbReference type="Gene3D" id="1.10.357.10">
    <property type="entry name" value="Tetracycline Repressor, domain 2"/>
    <property type="match status" value="1"/>
</dbReference>
<dbReference type="Pfam" id="PF00440">
    <property type="entry name" value="TetR_N"/>
    <property type="match status" value="1"/>
</dbReference>
<feature type="domain" description="HTH tetR-type" evidence="4">
    <location>
        <begin position="20"/>
        <end position="80"/>
    </location>
</feature>
<dbReference type="PANTHER" id="PTHR30055">
    <property type="entry name" value="HTH-TYPE TRANSCRIPTIONAL REGULATOR RUTR"/>
    <property type="match status" value="1"/>
</dbReference>
<keyword evidence="1 2" id="KW-0238">DNA-binding</keyword>
<sequence>MVSKDVVSKDMVSKREQNKRDTNDRLLSASRVLFSAQGFASTTVDDIAERAEVSRATFFNYFQGKDAVLEALHSDHLDRLASMVDKLMGTPMSTTDRIVKLFEDFALQAVKHPRYLRMVTTELERDFAASGAGAAHDKRFHVELLRIVTAGLETGEVRADYPPLFLAQMIGGVYSTLVRFWRQDAGYDVVAEFDRGARFVTDSIAAR</sequence>
<dbReference type="PRINTS" id="PR00455">
    <property type="entry name" value="HTHTETR"/>
</dbReference>
<feature type="DNA-binding region" description="H-T-H motif" evidence="2">
    <location>
        <begin position="43"/>
        <end position="62"/>
    </location>
</feature>
<evidence type="ECO:0000256" key="1">
    <source>
        <dbReference type="ARBA" id="ARBA00023125"/>
    </source>
</evidence>
<dbReference type="InterPro" id="IPR036271">
    <property type="entry name" value="Tet_transcr_reg_TetR-rel_C_sf"/>
</dbReference>
<dbReference type="InterPro" id="IPR001647">
    <property type="entry name" value="HTH_TetR"/>
</dbReference>
<dbReference type="PROSITE" id="PS50977">
    <property type="entry name" value="HTH_TETR_2"/>
    <property type="match status" value="1"/>
</dbReference>
<gene>
    <name evidence="5" type="ORF">FNL38_10334</name>
</gene>
<name>A0A652YQ48_NOCGL</name>
<dbReference type="GO" id="GO:0000976">
    <property type="term" value="F:transcription cis-regulatory region binding"/>
    <property type="evidence" value="ECO:0007669"/>
    <property type="project" value="TreeGrafter"/>
</dbReference>
<reference evidence="5" key="1">
    <citation type="submission" date="2019-07" db="EMBL/GenBank/DDBJ databases">
        <title>Genomic Encyclopedia of Type Strains, Phase IV (KMG-IV): sequencing the most valuable type-strain genomes for metagenomic binning, comparative biology and taxonomic classification.</title>
        <authorList>
            <person name="Goeker M."/>
        </authorList>
    </citation>
    <scope>NUCLEOTIDE SEQUENCE</scope>
    <source>
        <strain evidence="5">DSM 44596</strain>
    </source>
</reference>
<dbReference type="SUPFAM" id="SSF46689">
    <property type="entry name" value="Homeodomain-like"/>
    <property type="match status" value="1"/>
</dbReference>
<evidence type="ECO:0000256" key="2">
    <source>
        <dbReference type="PROSITE-ProRule" id="PRU00335"/>
    </source>
</evidence>
<evidence type="ECO:0000259" key="4">
    <source>
        <dbReference type="PROSITE" id="PS50977"/>
    </source>
</evidence>